<evidence type="ECO:0000313" key="3">
    <source>
        <dbReference type="Proteomes" id="UP000824230"/>
    </source>
</evidence>
<evidence type="ECO:0000313" key="2">
    <source>
        <dbReference type="EMBL" id="HIX37803.1"/>
    </source>
</evidence>
<dbReference type="Proteomes" id="UP000824230">
    <property type="component" value="Unassembled WGS sequence"/>
</dbReference>
<gene>
    <name evidence="2" type="ORF">H9738_08045</name>
</gene>
<keyword evidence="1" id="KW-1133">Transmembrane helix</keyword>
<dbReference type="InterPro" id="IPR025962">
    <property type="entry name" value="SdpI/YhfL"/>
</dbReference>
<dbReference type="EMBL" id="DXFG01000159">
    <property type="protein sequence ID" value="HIX37803.1"/>
    <property type="molecule type" value="Genomic_DNA"/>
</dbReference>
<accession>A0A9D2AMB5</accession>
<reference evidence="2" key="2">
    <citation type="submission" date="2021-04" db="EMBL/GenBank/DDBJ databases">
        <authorList>
            <person name="Gilroy R."/>
        </authorList>
    </citation>
    <scope>NUCLEOTIDE SEQUENCE</scope>
    <source>
        <strain evidence="2">ChiHjej12B11-1927</strain>
    </source>
</reference>
<name>A0A9D2AMB5_9FIRM</name>
<sequence length="80" mass="9102">MPGSVPNKVSVRFLLKKYPVTDRNLGCGYNTPASRSSQEHWDYAQEIAPDIFRGIAIGVIFLLLGFYRTETKIKNRCSEH</sequence>
<proteinExistence type="predicted"/>
<dbReference type="Pfam" id="PF13630">
    <property type="entry name" value="SdpI"/>
    <property type="match status" value="1"/>
</dbReference>
<keyword evidence="1" id="KW-0472">Membrane</keyword>
<feature type="transmembrane region" description="Helical" evidence="1">
    <location>
        <begin position="51"/>
        <end position="67"/>
    </location>
</feature>
<organism evidence="2 3">
    <name type="scientific">Candidatus Blautia pullistercoris</name>
    <dbReference type="NCBI Taxonomy" id="2838499"/>
    <lineage>
        <taxon>Bacteria</taxon>
        <taxon>Bacillati</taxon>
        <taxon>Bacillota</taxon>
        <taxon>Clostridia</taxon>
        <taxon>Lachnospirales</taxon>
        <taxon>Lachnospiraceae</taxon>
        <taxon>Blautia</taxon>
    </lineage>
</organism>
<reference evidence="2" key="1">
    <citation type="journal article" date="2021" name="PeerJ">
        <title>Extensive microbial diversity within the chicken gut microbiome revealed by metagenomics and culture.</title>
        <authorList>
            <person name="Gilroy R."/>
            <person name="Ravi A."/>
            <person name="Getino M."/>
            <person name="Pursley I."/>
            <person name="Horton D.L."/>
            <person name="Alikhan N.F."/>
            <person name="Baker D."/>
            <person name="Gharbi K."/>
            <person name="Hall N."/>
            <person name="Watson M."/>
            <person name="Adriaenssens E.M."/>
            <person name="Foster-Nyarko E."/>
            <person name="Jarju S."/>
            <person name="Secka A."/>
            <person name="Antonio M."/>
            <person name="Oren A."/>
            <person name="Chaudhuri R.R."/>
            <person name="La Ragione R."/>
            <person name="Hildebrand F."/>
            <person name="Pallen M.J."/>
        </authorList>
    </citation>
    <scope>NUCLEOTIDE SEQUENCE</scope>
    <source>
        <strain evidence="2">ChiHjej12B11-1927</strain>
    </source>
</reference>
<keyword evidence="1" id="KW-0812">Transmembrane</keyword>
<dbReference type="AlphaFoldDB" id="A0A9D2AMB5"/>
<comment type="caution">
    <text evidence="2">The sequence shown here is derived from an EMBL/GenBank/DDBJ whole genome shotgun (WGS) entry which is preliminary data.</text>
</comment>
<evidence type="ECO:0000256" key="1">
    <source>
        <dbReference type="SAM" id="Phobius"/>
    </source>
</evidence>
<protein>
    <submittedName>
        <fullName evidence="2">SdpI family protein</fullName>
    </submittedName>
</protein>